<dbReference type="Pfam" id="PF00254">
    <property type="entry name" value="FKBP_C"/>
    <property type="match status" value="1"/>
</dbReference>
<comment type="catalytic activity">
    <reaction evidence="2">
        <text>[protein]-peptidylproline (omega=180) = [protein]-peptidylproline (omega=0)</text>
        <dbReference type="Rhea" id="RHEA:16237"/>
        <dbReference type="Rhea" id="RHEA-COMP:10747"/>
        <dbReference type="Rhea" id="RHEA-COMP:10748"/>
        <dbReference type="ChEBI" id="CHEBI:83833"/>
        <dbReference type="ChEBI" id="CHEBI:83834"/>
        <dbReference type="EC" id="5.2.1.8"/>
    </reaction>
</comment>
<organism evidence="4 5">
    <name type="scientific">Teladorsagia circumcincta</name>
    <name type="common">Brown stomach worm</name>
    <name type="synonym">Ostertagia circumcincta</name>
    <dbReference type="NCBI Taxonomy" id="45464"/>
    <lineage>
        <taxon>Eukaryota</taxon>
        <taxon>Metazoa</taxon>
        <taxon>Ecdysozoa</taxon>
        <taxon>Nematoda</taxon>
        <taxon>Chromadorea</taxon>
        <taxon>Rhabditida</taxon>
        <taxon>Rhabditina</taxon>
        <taxon>Rhabditomorpha</taxon>
        <taxon>Strongyloidea</taxon>
        <taxon>Trichostrongylidae</taxon>
        <taxon>Teladorsagia</taxon>
    </lineage>
</organism>
<protein>
    <recommendedName>
        <fullName evidence="2">peptidylprolyl isomerase</fullName>
        <ecNumber evidence="2">5.2.1.8</ecNumber>
    </recommendedName>
</protein>
<accession>A0A2G9U103</accession>
<gene>
    <name evidence="4" type="ORF">TELCIR_14511</name>
</gene>
<name>A0A2G9U103_TELCI</name>
<dbReference type="SUPFAM" id="SSF54534">
    <property type="entry name" value="FKBP-like"/>
    <property type="match status" value="1"/>
</dbReference>
<dbReference type="EMBL" id="KZ350438">
    <property type="protein sequence ID" value="PIO63874.1"/>
    <property type="molecule type" value="Genomic_DNA"/>
</dbReference>
<feature type="non-terminal residue" evidence="4">
    <location>
        <position position="124"/>
    </location>
</feature>
<evidence type="ECO:0000313" key="5">
    <source>
        <dbReference type="Proteomes" id="UP000230423"/>
    </source>
</evidence>
<keyword evidence="1" id="KW-0677">Repeat</keyword>
<dbReference type="PANTHER" id="PTHR46046">
    <property type="entry name" value="PEPTIDYLPROLYL ISOMERASE"/>
    <property type="match status" value="1"/>
</dbReference>
<proteinExistence type="predicted"/>
<keyword evidence="2" id="KW-0697">Rotamase</keyword>
<dbReference type="OrthoDB" id="77911at2759"/>
<dbReference type="PANTHER" id="PTHR46046:SF5">
    <property type="entry name" value="PEPTIDYLPROLYL ISOMERASE"/>
    <property type="match status" value="1"/>
</dbReference>
<keyword evidence="2 4" id="KW-0413">Isomerase</keyword>
<dbReference type="GO" id="GO:0005783">
    <property type="term" value="C:endoplasmic reticulum"/>
    <property type="evidence" value="ECO:0007669"/>
    <property type="project" value="TreeGrafter"/>
</dbReference>
<dbReference type="EC" id="5.2.1.8" evidence="2"/>
<dbReference type="PROSITE" id="PS50059">
    <property type="entry name" value="FKBP_PPIASE"/>
    <property type="match status" value="1"/>
</dbReference>
<sequence length="124" mass="14234">MSAKSAKLSFVVAVGFHKALHFQKEDTLYYFVELKSLFRPTPGDKWITDEGVHVTHEIPEEDCIRAEDGDTLHQQYTLHLEDGSFIDSSWSRNKPFIFKLNRNQVIAGMDIGMTGMCEGERRKL</sequence>
<dbReference type="GO" id="GO:0003755">
    <property type="term" value="F:peptidyl-prolyl cis-trans isomerase activity"/>
    <property type="evidence" value="ECO:0007669"/>
    <property type="project" value="UniProtKB-KW"/>
</dbReference>
<dbReference type="AlphaFoldDB" id="A0A2G9U103"/>
<evidence type="ECO:0000259" key="3">
    <source>
        <dbReference type="PROSITE" id="PS50059"/>
    </source>
</evidence>
<dbReference type="InterPro" id="IPR051989">
    <property type="entry name" value="FKBP-like_isomerase"/>
</dbReference>
<dbReference type="Gene3D" id="3.10.50.40">
    <property type="match status" value="1"/>
</dbReference>
<evidence type="ECO:0000313" key="4">
    <source>
        <dbReference type="EMBL" id="PIO63874.1"/>
    </source>
</evidence>
<dbReference type="InterPro" id="IPR046357">
    <property type="entry name" value="PPIase_dom_sf"/>
</dbReference>
<feature type="domain" description="PPIase FKBP-type" evidence="3">
    <location>
        <begin position="69"/>
        <end position="124"/>
    </location>
</feature>
<keyword evidence="5" id="KW-1185">Reference proteome</keyword>
<reference evidence="4 5" key="1">
    <citation type="submission" date="2015-09" db="EMBL/GenBank/DDBJ databases">
        <title>Draft genome of the parasitic nematode Teladorsagia circumcincta isolate WARC Sus (inbred).</title>
        <authorList>
            <person name="Mitreva M."/>
        </authorList>
    </citation>
    <scope>NUCLEOTIDE SEQUENCE [LARGE SCALE GENOMIC DNA]</scope>
    <source>
        <strain evidence="4 5">S</strain>
    </source>
</reference>
<evidence type="ECO:0000256" key="1">
    <source>
        <dbReference type="ARBA" id="ARBA00022737"/>
    </source>
</evidence>
<dbReference type="InterPro" id="IPR001179">
    <property type="entry name" value="PPIase_FKBP_dom"/>
</dbReference>
<evidence type="ECO:0000256" key="2">
    <source>
        <dbReference type="PROSITE-ProRule" id="PRU00277"/>
    </source>
</evidence>
<dbReference type="Proteomes" id="UP000230423">
    <property type="component" value="Unassembled WGS sequence"/>
</dbReference>